<protein>
    <submittedName>
        <fullName evidence="1">DNA-binding transcriptional regulator, AcrR family</fullName>
    </submittedName>
</protein>
<sequence length="99" mass="11524">MQEVAKRFGKKSVHSLDKHFPDLCSAISARYANYRQESRTKRVEKLRQEVRKVAFHLHSEEIEPTASRISVFLKSPGSILQKEVVEAVCEVRRELGWEK</sequence>
<reference evidence="1 2" key="1">
    <citation type="submission" date="2017-11" db="EMBL/GenBank/DDBJ databases">
        <title>Complete genome of a free-living desiccation-tolerant cyanobacterium and its photosynthetic adaptation to extreme terrestrial habitat.</title>
        <authorList>
            <person name="Shang J."/>
        </authorList>
    </citation>
    <scope>NUCLEOTIDE SEQUENCE [LARGE SCALE GENOMIC DNA]</scope>
    <source>
        <strain evidence="1 2">CCNUN1</strain>
    </source>
</reference>
<keyword evidence="1" id="KW-0238">DNA-binding</keyword>
<organism evidence="1 2">
    <name type="scientific">Nostoc flagelliforme CCNUN1</name>
    <dbReference type="NCBI Taxonomy" id="2038116"/>
    <lineage>
        <taxon>Bacteria</taxon>
        <taxon>Bacillati</taxon>
        <taxon>Cyanobacteriota</taxon>
        <taxon>Cyanophyceae</taxon>
        <taxon>Nostocales</taxon>
        <taxon>Nostocaceae</taxon>
        <taxon>Nostoc</taxon>
    </lineage>
</organism>
<evidence type="ECO:0000313" key="2">
    <source>
        <dbReference type="Proteomes" id="UP000232003"/>
    </source>
</evidence>
<accession>A0A2K8SYM3</accession>
<dbReference type="RefSeq" id="WP_100901228.1">
    <property type="nucleotide sequence ID" value="NZ_CAWNNC010000001.1"/>
</dbReference>
<dbReference type="Proteomes" id="UP000232003">
    <property type="component" value="Chromosome"/>
</dbReference>
<dbReference type="KEGG" id="nfl:COO91_06564"/>
<name>A0A2K8SYM3_9NOSO</name>
<gene>
    <name evidence="1" type="ORF">COO91_06564</name>
</gene>
<dbReference type="EMBL" id="CP024785">
    <property type="protein sequence ID" value="AUB40547.1"/>
    <property type="molecule type" value="Genomic_DNA"/>
</dbReference>
<dbReference type="GO" id="GO:0003677">
    <property type="term" value="F:DNA binding"/>
    <property type="evidence" value="ECO:0007669"/>
    <property type="project" value="UniProtKB-KW"/>
</dbReference>
<evidence type="ECO:0000313" key="1">
    <source>
        <dbReference type="EMBL" id="AUB40547.1"/>
    </source>
</evidence>
<dbReference type="AlphaFoldDB" id="A0A2K8SYM3"/>
<keyword evidence="2" id="KW-1185">Reference proteome</keyword>
<proteinExistence type="predicted"/>